<dbReference type="AlphaFoldDB" id="M5PQ51"/>
<dbReference type="PATRIC" id="fig|1262666.3.peg.3213"/>
<evidence type="ECO:0000256" key="2">
    <source>
        <dbReference type="ARBA" id="ARBA00022759"/>
    </source>
</evidence>
<dbReference type="PANTHER" id="PTHR12302">
    <property type="entry name" value="EBNA2 BINDING PROTEIN P100"/>
    <property type="match status" value="1"/>
</dbReference>
<keyword evidence="2" id="KW-0255">Endonuclease</keyword>
<dbReference type="SUPFAM" id="SSF50199">
    <property type="entry name" value="Staphylococcal nuclease"/>
    <property type="match status" value="1"/>
</dbReference>
<sequence>MADEAHGYNRPSMNGTSPSSSPRASRTRIASSLERTNPAISWGRICSFLLAWEGYVIQVHDGDTITVMDPERGRVKIQLYGIDCPELDQPGGSKASGFAYMLMLRQMVEGETVDVDRYGREVALVRVKGADVSTTLVRAGHAWVYGRYCLRDECDTWEKLEKKARQDKLGLWAEDKPVPPWKWRRRM</sequence>
<accession>M5PQ51</accession>
<reference evidence="6 7" key="1">
    <citation type="journal article" date="2013" name="Genome Announc.">
        <title>Draft Genome Sequence for Desulfovibrio africanus Strain PCS.</title>
        <authorList>
            <person name="Brown S.D."/>
            <person name="Utturkar S.M."/>
            <person name="Arkin A.P."/>
            <person name="Deutschbauer A.M."/>
            <person name="Elias D.A."/>
            <person name="Hazen T.C."/>
            <person name="Chakraborty R."/>
        </authorList>
    </citation>
    <scope>NUCLEOTIDE SEQUENCE [LARGE SCALE GENOMIC DNA]</scope>
    <source>
        <strain evidence="6 7">PCS</strain>
    </source>
</reference>
<evidence type="ECO:0000313" key="6">
    <source>
        <dbReference type="EMBL" id="EMG36105.1"/>
    </source>
</evidence>
<evidence type="ECO:0000256" key="1">
    <source>
        <dbReference type="ARBA" id="ARBA00022722"/>
    </source>
</evidence>
<dbReference type="PROSITE" id="PS50830">
    <property type="entry name" value="TNASE_3"/>
    <property type="match status" value="1"/>
</dbReference>
<dbReference type="GO" id="GO:0004519">
    <property type="term" value="F:endonuclease activity"/>
    <property type="evidence" value="ECO:0007669"/>
    <property type="project" value="UniProtKB-KW"/>
</dbReference>
<proteinExistence type="predicted"/>
<name>M5PQ51_DESAF</name>
<dbReference type="PANTHER" id="PTHR12302:SF3">
    <property type="entry name" value="SERINE_THREONINE-PROTEIN KINASE 31"/>
    <property type="match status" value="1"/>
</dbReference>
<feature type="compositionally biased region" description="Low complexity" evidence="4">
    <location>
        <begin position="16"/>
        <end position="30"/>
    </location>
</feature>
<comment type="caution">
    <text evidence="6">The sequence shown here is derived from an EMBL/GenBank/DDBJ whole genome shotgun (WGS) entry which is preliminary data.</text>
</comment>
<gene>
    <name evidence="6" type="ORF">PCS_03169</name>
</gene>
<dbReference type="InterPro" id="IPR035437">
    <property type="entry name" value="SNase_OB-fold_sf"/>
</dbReference>
<evidence type="ECO:0000313" key="7">
    <source>
        <dbReference type="Proteomes" id="UP000011922"/>
    </source>
</evidence>
<protein>
    <submittedName>
        <fullName evidence="6">Micrococcal nuclease-like nuclease</fullName>
    </submittedName>
</protein>
<keyword evidence="1" id="KW-0540">Nuclease</keyword>
<dbReference type="Proteomes" id="UP000011922">
    <property type="component" value="Unassembled WGS sequence"/>
</dbReference>
<evidence type="ECO:0000256" key="4">
    <source>
        <dbReference type="SAM" id="MobiDB-lite"/>
    </source>
</evidence>
<dbReference type="Pfam" id="PF00565">
    <property type="entry name" value="SNase"/>
    <property type="match status" value="1"/>
</dbReference>
<dbReference type="Gene3D" id="2.40.50.90">
    <property type="match status" value="1"/>
</dbReference>
<dbReference type="SMART" id="SM00318">
    <property type="entry name" value="SNc"/>
    <property type="match status" value="1"/>
</dbReference>
<feature type="domain" description="TNase-like" evidence="5">
    <location>
        <begin position="50"/>
        <end position="174"/>
    </location>
</feature>
<evidence type="ECO:0000256" key="3">
    <source>
        <dbReference type="ARBA" id="ARBA00022801"/>
    </source>
</evidence>
<evidence type="ECO:0000259" key="5">
    <source>
        <dbReference type="PROSITE" id="PS50830"/>
    </source>
</evidence>
<keyword evidence="3" id="KW-0378">Hydrolase</keyword>
<feature type="region of interest" description="Disordered" evidence="4">
    <location>
        <begin position="1"/>
        <end position="30"/>
    </location>
</feature>
<organism evidence="6 7">
    <name type="scientific">Desulfocurvibacter africanus PCS</name>
    <dbReference type="NCBI Taxonomy" id="1262666"/>
    <lineage>
        <taxon>Bacteria</taxon>
        <taxon>Pseudomonadati</taxon>
        <taxon>Thermodesulfobacteriota</taxon>
        <taxon>Desulfovibrionia</taxon>
        <taxon>Desulfovibrionales</taxon>
        <taxon>Desulfovibrionaceae</taxon>
        <taxon>Desulfocurvibacter</taxon>
    </lineage>
</organism>
<dbReference type="InterPro" id="IPR016071">
    <property type="entry name" value="Staphylococal_nuclease_OB-fold"/>
</dbReference>
<dbReference type="EMBL" id="AOSV01000035">
    <property type="protein sequence ID" value="EMG36105.1"/>
    <property type="molecule type" value="Genomic_DNA"/>
</dbReference>
<dbReference type="GO" id="GO:0016787">
    <property type="term" value="F:hydrolase activity"/>
    <property type="evidence" value="ECO:0007669"/>
    <property type="project" value="UniProtKB-KW"/>
</dbReference>